<evidence type="ECO:0000313" key="2">
    <source>
        <dbReference type="Proteomes" id="UP000218934"/>
    </source>
</evidence>
<sequence>MARVDSKLVQGSEAWFDMVGTVMSDAAARAGLPADLNISLVERYTDGSLLLNGLIQGLRFEIVAGKPRFRIGAGPTERGDILIEITSAAARELNLLHAADPAYHAALGRFIESGEMRIDGDPARLGDWLGSVHDPIVDRTR</sequence>
<name>A0A2A4FQ07_9SPHN</name>
<dbReference type="EMBL" id="NWUF01000045">
    <property type="protein sequence ID" value="PCE39792.1"/>
    <property type="molecule type" value="Genomic_DNA"/>
</dbReference>
<accession>A0A2A4FQ07</accession>
<proteinExistence type="predicted"/>
<dbReference type="RefSeq" id="WP_066969828.1">
    <property type="nucleotide sequence ID" value="NZ_CP023449.1"/>
</dbReference>
<evidence type="ECO:0008006" key="3">
    <source>
        <dbReference type="Google" id="ProtNLM"/>
    </source>
</evidence>
<organism evidence="1 2">
    <name type="scientific">Rhizorhabdus dicambivorans</name>
    <dbReference type="NCBI Taxonomy" id="1850238"/>
    <lineage>
        <taxon>Bacteria</taxon>
        <taxon>Pseudomonadati</taxon>
        <taxon>Pseudomonadota</taxon>
        <taxon>Alphaproteobacteria</taxon>
        <taxon>Sphingomonadales</taxon>
        <taxon>Sphingomonadaceae</taxon>
        <taxon>Rhizorhabdus</taxon>
    </lineage>
</organism>
<dbReference type="KEGG" id="rdi:CMV14_09870"/>
<keyword evidence="2" id="KW-1185">Reference proteome</keyword>
<dbReference type="Proteomes" id="UP000218934">
    <property type="component" value="Unassembled WGS sequence"/>
</dbReference>
<dbReference type="OrthoDB" id="8455264at2"/>
<dbReference type="AlphaFoldDB" id="A0A2A4FQ07"/>
<comment type="caution">
    <text evidence="1">The sequence shown here is derived from an EMBL/GenBank/DDBJ whole genome shotgun (WGS) entry which is preliminary data.</text>
</comment>
<gene>
    <name evidence="1" type="ORF">COO09_23600</name>
</gene>
<protein>
    <recommendedName>
        <fullName evidence="3">SCP2 domain-containing protein</fullName>
    </recommendedName>
</protein>
<reference evidence="1 2" key="1">
    <citation type="submission" date="2017-09" db="EMBL/GenBank/DDBJ databases">
        <title>The Catabolism of 3,6-Dichlorosalicylic acid is Initiated by the Cytochrome P450 Monooxygenase DsmABC in Rhizorhabdus dicambivorans Ndbn-20.</title>
        <authorList>
            <person name="Na L."/>
        </authorList>
    </citation>
    <scope>NUCLEOTIDE SEQUENCE [LARGE SCALE GENOMIC DNA]</scope>
    <source>
        <strain evidence="1 2">Ndbn-20m</strain>
    </source>
</reference>
<evidence type="ECO:0000313" key="1">
    <source>
        <dbReference type="EMBL" id="PCE39792.1"/>
    </source>
</evidence>